<accession>Q313W9</accession>
<name>Q313W9_OLEA2</name>
<evidence type="ECO:0000313" key="1">
    <source>
        <dbReference type="EMBL" id="ABB37777.2"/>
    </source>
</evidence>
<dbReference type="eggNOG" id="ENOG5031NMT">
    <property type="taxonomic scope" value="Bacteria"/>
</dbReference>
<gene>
    <name evidence="1" type="ordered locus">Dde_0976</name>
</gene>
<keyword evidence="2" id="KW-1185">Reference proteome</keyword>
<protein>
    <submittedName>
        <fullName evidence="1">Uncharacterized protein</fullName>
    </submittedName>
</protein>
<dbReference type="Proteomes" id="UP000002710">
    <property type="component" value="Chromosome"/>
</dbReference>
<dbReference type="Pfam" id="PF06892">
    <property type="entry name" value="Phage_CP76"/>
    <property type="match status" value="1"/>
</dbReference>
<proteinExistence type="predicted"/>
<organism evidence="1 2">
    <name type="scientific">Oleidesulfovibrio alaskensis (strain ATCC BAA-1058 / DSM 17464 / G20)</name>
    <name type="common">Desulfovibrio alaskensis</name>
    <dbReference type="NCBI Taxonomy" id="207559"/>
    <lineage>
        <taxon>Bacteria</taxon>
        <taxon>Pseudomonadati</taxon>
        <taxon>Thermodesulfobacteriota</taxon>
        <taxon>Desulfovibrionia</taxon>
        <taxon>Desulfovibrionales</taxon>
        <taxon>Desulfovibrionaceae</taxon>
        <taxon>Oleidesulfovibrio</taxon>
    </lineage>
</organism>
<dbReference type="RefSeq" id="WP_011367020.1">
    <property type="nucleotide sequence ID" value="NC_007519.1"/>
</dbReference>
<dbReference type="AlphaFoldDB" id="Q313W9"/>
<reference evidence="1 2" key="1">
    <citation type="journal article" date="2011" name="J. Bacteriol.">
        <title>Complete genome sequence and updated annotation of Desulfovibrio alaskensis G20.</title>
        <authorList>
            <person name="Hauser L.J."/>
            <person name="Land M.L."/>
            <person name="Brown S.D."/>
            <person name="Larimer F."/>
            <person name="Keller K.L."/>
            <person name="Rapp-Giles B.J."/>
            <person name="Price M.N."/>
            <person name="Lin M."/>
            <person name="Bruce D.C."/>
            <person name="Detter J.C."/>
            <person name="Tapia R."/>
            <person name="Han C.S."/>
            <person name="Goodwin L.A."/>
            <person name="Cheng J.F."/>
            <person name="Pitluck S."/>
            <person name="Copeland A."/>
            <person name="Lucas S."/>
            <person name="Nolan M."/>
            <person name="Lapidus A.L."/>
            <person name="Palumbo A.V."/>
            <person name="Wall J.D."/>
        </authorList>
    </citation>
    <scope>NUCLEOTIDE SEQUENCE [LARGE SCALE GENOMIC DNA]</scope>
    <source>
        <strain evidence="2">ATCC BAA 1058 / DSM 17464 / G20</strain>
    </source>
</reference>
<sequence>MNDSVTRITQAMVLNAKQSKWVAERIGKPYPTMMRELNPYDQSAKLGADTLLEIMRVTKNISALEYMAEELGYKLSPGAEQHPMQEEQEHLADSA</sequence>
<dbReference type="HOGENOM" id="CLU_168854_1_0_7"/>
<evidence type="ECO:0000313" key="2">
    <source>
        <dbReference type="Proteomes" id="UP000002710"/>
    </source>
</evidence>
<dbReference type="InterPro" id="IPR009679">
    <property type="entry name" value="Phage_186_CII-like"/>
</dbReference>
<dbReference type="GO" id="GO:0003677">
    <property type="term" value="F:DNA binding"/>
    <property type="evidence" value="ECO:0007669"/>
    <property type="project" value="InterPro"/>
</dbReference>
<dbReference type="KEGG" id="dde:Dde_0976"/>
<dbReference type="EMBL" id="CP000112">
    <property type="protein sequence ID" value="ABB37777.2"/>
    <property type="molecule type" value="Genomic_DNA"/>
</dbReference>
<dbReference type="STRING" id="207559.Dde_0976"/>